<evidence type="ECO:0000256" key="3">
    <source>
        <dbReference type="ARBA" id="ARBA00023125"/>
    </source>
</evidence>
<dbReference type="Gene3D" id="4.10.240.10">
    <property type="entry name" value="Zn(2)-C6 fungal-type DNA-binding domain"/>
    <property type="match status" value="1"/>
</dbReference>
<keyword evidence="4" id="KW-0539">Nucleus</keyword>
<dbReference type="InterPro" id="IPR050987">
    <property type="entry name" value="AtrR-like"/>
</dbReference>
<comment type="caution">
    <text evidence="7">The sequence shown here is derived from an EMBL/GenBank/DDBJ whole genome shotgun (WGS) entry which is preliminary data.</text>
</comment>
<feature type="domain" description="Zn(2)-C6 fungal-type" evidence="6">
    <location>
        <begin position="11"/>
        <end position="47"/>
    </location>
</feature>
<organism evidence="7 8">
    <name type="scientific">Clonostachys chloroleuca</name>
    <dbReference type="NCBI Taxonomy" id="1926264"/>
    <lineage>
        <taxon>Eukaryota</taxon>
        <taxon>Fungi</taxon>
        <taxon>Dikarya</taxon>
        <taxon>Ascomycota</taxon>
        <taxon>Pezizomycotina</taxon>
        <taxon>Sordariomycetes</taxon>
        <taxon>Hypocreomycetidae</taxon>
        <taxon>Hypocreales</taxon>
        <taxon>Bionectriaceae</taxon>
        <taxon>Clonostachys</taxon>
    </lineage>
</organism>
<dbReference type="GO" id="GO:0005634">
    <property type="term" value="C:nucleus"/>
    <property type="evidence" value="ECO:0007669"/>
    <property type="project" value="UniProtKB-SubCell"/>
</dbReference>
<dbReference type="Pfam" id="PF00172">
    <property type="entry name" value="Zn_clus"/>
    <property type="match status" value="1"/>
</dbReference>
<dbReference type="GO" id="GO:0008270">
    <property type="term" value="F:zinc ion binding"/>
    <property type="evidence" value="ECO:0007669"/>
    <property type="project" value="InterPro"/>
</dbReference>
<dbReference type="AlphaFoldDB" id="A0AA35QCK8"/>
<name>A0AA35QCK8_9HYPO</name>
<feature type="compositionally biased region" description="Pro residues" evidence="5">
    <location>
        <begin position="75"/>
        <end position="87"/>
    </location>
</feature>
<proteinExistence type="predicted"/>
<protein>
    <recommendedName>
        <fullName evidence="6">Zn(2)-C6 fungal-type domain-containing protein</fullName>
    </recommendedName>
</protein>
<evidence type="ECO:0000256" key="1">
    <source>
        <dbReference type="ARBA" id="ARBA00004123"/>
    </source>
</evidence>
<dbReference type="PROSITE" id="PS50048">
    <property type="entry name" value="ZN2_CY6_FUNGAL_2"/>
    <property type="match status" value="1"/>
</dbReference>
<keyword evidence="8" id="KW-1185">Reference proteome</keyword>
<evidence type="ECO:0000313" key="7">
    <source>
        <dbReference type="EMBL" id="CAI6099526.1"/>
    </source>
</evidence>
<dbReference type="CDD" id="cd00067">
    <property type="entry name" value="GAL4"/>
    <property type="match status" value="1"/>
</dbReference>
<dbReference type="EMBL" id="CABFNP030001321">
    <property type="protein sequence ID" value="CAI6099526.1"/>
    <property type="molecule type" value="Genomic_DNA"/>
</dbReference>
<dbReference type="GO" id="GO:0003677">
    <property type="term" value="F:DNA binding"/>
    <property type="evidence" value="ECO:0007669"/>
    <property type="project" value="UniProtKB-KW"/>
</dbReference>
<feature type="region of interest" description="Disordered" evidence="5">
    <location>
        <begin position="56"/>
        <end position="113"/>
    </location>
</feature>
<dbReference type="InterPro" id="IPR036864">
    <property type="entry name" value="Zn2-C6_fun-type_DNA-bd_sf"/>
</dbReference>
<evidence type="ECO:0000256" key="4">
    <source>
        <dbReference type="ARBA" id="ARBA00023242"/>
    </source>
</evidence>
<keyword evidence="2" id="KW-0479">Metal-binding</keyword>
<evidence type="ECO:0000256" key="2">
    <source>
        <dbReference type="ARBA" id="ARBA00022723"/>
    </source>
</evidence>
<dbReference type="SUPFAM" id="SSF57701">
    <property type="entry name" value="Zn2/Cys6 DNA-binding domain"/>
    <property type="match status" value="1"/>
</dbReference>
<dbReference type="PANTHER" id="PTHR46910:SF3">
    <property type="entry name" value="HALOTOLERANCE PROTEIN 9-RELATED"/>
    <property type="match status" value="1"/>
</dbReference>
<gene>
    <name evidence="7" type="ORF">CCHLO57077_00019027</name>
</gene>
<comment type="subcellular location">
    <subcellularLocation>
        <location evidence="1">Nucleus</location>
    </subcellularLocation>
</comment>
<dbReference type="Proteomes" id="UP001160390">
    <property type="component" value="Unassembled WGS sequence"/>
</dbReference>
<dbReference type="PANTHER" id="PTHR46910">
    <property type="entry name" value="TRANSCRIPTION FACTOR PDR1"/>
    <property type="match status" value="1"/>
</dbReference>
<dbReference type="CDD" id="cd12148">
    <property type="entry name" value="fungal_TF_MHR"/>
    <property type="match status" value="1"/>
</dbReference>
<evidence type="ECO:0000256" key="5">
    <source>
        <dbReference type="SAM" id="MobiDB-lite"/>
    </source>
</evidence>
<evidence type="ECO:0000259" key="6">
    <source>
        <dbReference type="PROSITE" id="PS50048"/>
    </source>
</evidence>
<dbReference type="GO" id="GO:0000981">
    <property type="term" value="F:DNA-binding transcription factor activity, RNA polymerase II-specific"/>
    <property type="evidence" value="ECO:0007669"/>
    <property type="project" value="InterPro"/>
</dbReference>
<reference evidence="7" key="1">
    <citation type="submission" date="2023-01" db="EMBL/GenBank/DDBJ databases">
        <authorList>
            <person name="Piombo E."/>
        </authorList>
    </citation>
    <scope>NUCLEOTIDE SEQUENCE</scope>
</reference>
<dbReference type="InterPro" id="IPR001138">
    <property type="entry name" value="Zn2Cys6_DnaBD"/>
</dbReference>
<accession>A0AA35QCK8</accession>
<sequence>MQLKRGIQRGSCDFCFRRKIKCDRTIRARQGHQSCSHCDLGHVPCRLDESDDVRIQKRKWPHPIDPKETRDATNNPPPITAQPPPFPSAQDAAALPSSFIPSGGSLSGPATAGSDYSNQSSAIDFELLDQLLGISSNSTSFLDQIFISPDQIQTLSVNNDEIGDNLLCDNCPRSHQHTSSSEAQCIDPNLFDDALHAYFDIAACSIPILFEDSFWEDFRSGQCSRALSSAVACRGVPFISTGLDNWDLQQRLARQFQDAILEAYNRPNSKGSVRLDDLEALALMAGFQYDPEYGLPLQSHLAKLFLGHDSLVLMMLQSEIQCHQEVSRNPVSSSEPLILAKANERRTLLFWHIYDLDAFHTLDCKTISRFRDDDTEIAEHLSPNKTEGYLDALLNLARIARKISQSLCGGSIKRLGIMIEDLELLYTDLQNWENSCPTHLQVPARVNADSLSRASDQRAHLRLAALRLLELNCYLQIDDCVSKFGLRSQNTLEGGIAALRVESETLRAAHGVLEVAQWAKDTRLRGSSGMSYSLIDAAPQMLRNICAGTLFRFCMRGQKPPRLYSSYLKNNSAPKQSEEEEDGTITLNNQHAQNYLDAAKSLREAVATARSHQDSNGRLAQLNHQIDLLQSHLKSR</sequence>
<keyword evidence="3" id="KW-0238">DNA-binding</keyword>
<evidence type="ECO:0000313" key="8">
    <source>
        <dbReference type="Proteomes" id="UP001160390"/>
    </source>
</evidence>
<feature type="compositionally biased region" description="Basic and acidic residues" evidence="5">
    <location>
        <begin position="62"/>
        <end position="71"/>
    </location>
</feature>